<organism evidence="1">
    <name type="scientific">Blastocystis hominis</name>
    <dbReference type="NCBI Taxonomy" id="12968"/>
    <lineage>
        <taxon>Eukaryota</taxon>
        <taxon>Sar</taxon>
        <taxon>Stramenopiles</taxon>
        <taxon>Bigyra</taxon>
        <taxon>Opalozoa</taxon>
        <taxon>Opalinata</taxon>
        <taxon>Blastocystidae</taxon>
        <taxon>Blastocystis</taxon>
    </lineage>
</organism>
<name>D8M6N5_BLAHO</name>
<reference evidence="1" key="1">
    <citation type="submission" date="2010-02" db="EMBL/GenBank/DDBJ databases">
        <title>Sequencing and annotation of the Blastocystis hominis genome.</title>
        <authorList>
            <person name="Wincker P."/>
        </authorList>
    </citation>
    <scope>NUCLEOTIDE SEQUENCE</scope>
    <source>
        <strain evidence="1">Singapore isolate B</strain>
    </source>
</reference>
<dbReference type="EMBL" id="FN668661">
    <property type="protein sequence ID" value="CBK23453.2"/>
    <property type="molecule type" value="Genomic_DNA"/>
</dbReference>
<keyword evidence="2" id="KW-1185">Reference proteome</keyword>
<evidence type="ECO:0000313" key="2">
    <source>
        <dbReference type="Proteomes" id="UP000008312"/>
    </source>
</evidence>
<protein>
    <submittedName>
        <fullName evidence="1">Uncharacterized protein</fullName>
    </submittedName>
</protein>
<sequence length="28" mass="3707">MIHWSQERFHKVWWVSVVQERLLELWQR</sequence>
<dbReference type="InParanoid" id="D8M6N5"/>
<gene>
    <name evidence="1" type="ORF">GSBLH_T00003331001</name>
</gene>
<evidence type="ECO:0000313" key="1">
    <source>
        <dbReference type="EMBL" id="CBK23453.2"/>
    </source>
</evidence>
<dbReference type="RefSeq" id="XP_012897501.1">
    <property type="nucleotide sequence ID" value="XM_013042047.1"/>
</dbReference>
<dbReference type="GeneID" id="24920435"/>
<dbReference type="AlphaFoldDB" id="D8M6N5"/>
<accession>D8M6N5</accession>
<proteinExistence type="predicted"/>
<dbReference type="Proteomes" id="UP000008312">
    <property type="component" value="Unassembled WGS sequence"/>
</dbReference>